<feature type="region of interest" description="Disordered" evidence="6">
    <location>
        <begin position="314"/>
        <end position="339"/>
    </location>
</feature>
<dbReference type="PANTHER" id="PTHR33400">
    <property type="entry name" value="ZINC FINGER CCCH DOMAIN-CONTAINING PROTEIN 6-RELATED"/>
    <property type="match status" value="1"/>
</dbReference>
<accession>A0AAW1K6L7</accession>
<evidence type="ECO:0000256" key="6">
    <source>
        <dbReference type="SAM" id="MobiDB-lite"/>
    </source>
</evidence>
<keyword evidence="9" id="KW-1185">Reference proteome</keyword>
<feature type="region of interest" description="Disordered" evidence="6">
    <location>
        <begin position="278"/>
        <end position="302"/>
    </location>
</feature>
<evidence type="ECO:0000313" key="8">
    <source>
        <dbReference type="EMBL" id="KAK9713249.1"/>
    </source>
</evidence>
<evidence type="ECO:0000259" key="7">
    <source>
        <dbReference type="PROSITE" id="PS50103"/>
    </source>
</evidence>
<dbReference type="EMBL" id="JBDFQZ010000006">
    <property type="protein sequence ID" value="KAK9713249.1"/>
    <property type="molecule type" value="Genomic_DNA"/>
</dbReference>
<dbReference type="Pfam" id="PF00642">
    <property type="entry name" value="zf-CCCH"/>
    <property type="match status" value="1"/>
</dbReference>
<comment type="caution">
    <text evidence="8">The sequence shown here is derived from an EMBL/GenBank/DDBJ whole genome shotgun (WGS) entry which is preliminary data.</text>
</comment>
<reference evidence="8" key="1">
    <citation type="submission" date="2024-03" db="EMBL/GenBank/DDBJ databases">
        <title>WGS assembly of Saponaria officinalis var. Norfolk2.</title>
        <authorList>
            <person name="Jenkins J."/>
            <person name="Shu S."/>
            <person name="Grimwood J."/>
            <person name="Barry K."/>
            <person name="Goodstein D."/>
            <person name="Schmutz J."/>
            <person name="Leebens-Mack J."/>
            <person name="Osbourn A."/>
        </authorList>
    </citation>
    <scope>NUCLEOTIDE SEQUENCE [LARGE SCALE GENOMIC DNA]</scope>
    <source>
        <strain evidence="8">JIC</strain>
    </source>
</reference>
<keyword evidence="1 5" id="KW-0479">Metal-binding</keyword>
<evidence type="ECO:0000256" key="3">
    <source>
        <dbReference type="ARBA" id="ARBA00022833"/>
    </source>
</evidence>
<keyword evidence="3 5" id="KW-0862">Zinc</keyword>
<organism evidence="8 9">
    <name type="scientific">Saponaria officinalis</name>
    <name type="common">Common soapwort</name>
    <name type="synonym">Lychnis saponaria</name>
    <dbReference type="NCBI Taxonomy" id="3572"/>
    <lineage>
        <taxon>Eukaryota</taxon>
        <taxon>Viridiplantae</taxon>
        <taxon>Streptophyta</taxon>
        <taxon>Embryophyta</taxon>
        <taxon>Tracheophyta</taxon>
        <taxon>Spermatophyta</taxon>
        <taxon>Magnoliopsida</taxon>
        <taxon>eudicotyledons</taxon>
        <taxon>Gunneridae</taxon>
        <taxon>Pentapetalae</taxon>
        <taxon>Caryophyllales</taxon>
        <taxon>Caryophyllaceae</taxon>
        <taxon>Caryophylleae</taxon>
        <taxon>Saponaria</taxon>
    </lineage>
</organism>
<evidence type="ECO:0000256" key="5">
    <source>
        <dbReference type="PROSITE-ProRule" id="PRU00723"/>
    </source>
</evidence>
<dbReference type="GO" id="GO:0003677">
    <property type="term" value="F:DNA binding"/>
    <property type="evidence" value="ECO:0007669"/>
    <property type="project" value="UniProtKB-KW"/>
</dbReference>
<keyword evidence="2 5" id="KW-0863">Zinc-finger</keyword>
<evidence type="ECO:0000313" key="9">
    <source>
        <dbReference type="Proteomes" id="UP001443914"/>
    </source>
</evidence>
<dbReference type="InterPro" id="IPR036855">
    <property type="entry name" value="Znf_CCCH_sf"/>
</dbReference>
<dbReference type="InterPro" id="IPR000571">
    <property type="entry name" value="Znf_CCCH"/>
</dbReference>
<dbReference type="GO" id="GO:0008270">
    <property type="term" value="F:zinc ion binding"/>
    <property type="evidence" value="ECO:0007669"/>
    <property type="project" value="UniProtKB-KW"/>
</dbReference>
<evidence type="ECO:0000256" key="2">
    <source>
        <dbReference type="ARBA" id="ARBA00022771"/>
    </source>
</evidence>
<evidence type="ECO:0000256" key="1">
    <source>
        <dbReference type="ARBA" id="ARBA00022723"/>
    </source>
</evidence>
<dbReference type="Proteomes" id="UP001443914">
    <property type="component" value="Unassembled WGS sequence"/>
</dbReference>
<protein>
    <recommendedName>
        <fullName evidence="7">C3H1-type domain-containing protein</fullName>
    </recommendedName>
</protein>
<sequence>MNKGLSKDRLKRVKWASDDLLCQVKLFLSEDCPSQIGSDAEDQLQIKASLHSNGMSVDDLPPGFGGKGHSYTPNQVCISQIRWSRPPLFKLNGEWHVVAGEESEERGTQNHREMRVLEALYPRVSAIPPSPSVSPELEAYHYDDRQTPIIPLNSIEDEDSMPIESTPCSNSSSGVPSNVPIEPKTSANEKLQAIVPGLDADVLAAASAAYAASLKSNEMSSMVDTDLLIRILNEPKMIEALTKGSVPLTFTDQNLPLRPPVTSRLNTEPCTVTSLDRTNENIKPFPTFPTPYSDTSSNSPSSLQAILSKLGDSLKQGSENGVHPGKPTENGSNPSRNFNITLFPNSSIFGSSVSSLDSTNRPNVGPSARPENHSMTMGPHMMTSSSQFPVPSIRTPATKDLNYYKSLIRLHGAGGDDTAQEQFTTPQYQVSIPEVTATPVSVQGQVRSKSTKPCKFFNSSKGCRYGSSCPFDHVPSLDLRPGNYADTDRNKRLKISNDSQEKC</sequence>
<name>A0AAW1K6L7_SAPOF</name>
<gene>
    <name evidence="8" type="ORF">RND81_06G014700</name>
</gene>
<dbReference type="PANTHER" id="PTHR33400:SF2">
    <property type="entry name" value="ZINC FINGER CCCH DOMAIN-CONTAINING PROTEIN 6"/>
    <property type="match status" value="1"/>
</dbReference>
<evidence type="ECO:0000256" key="4">
    <source>
        <dbReference type="ARBA" id="ARBA00023125"/>
    </source>
</evidence>
<feature type="compositionally biased region" description="Low complexity" evidence="6">
    <location>
        <begin position="290"/>
        <end position="302"/>
    </location>
</feature>
<feature type="zinc finger region" description="C3H1-type" evidence="5">
    <location>
        <begin position="448"/>
        <end position="476"/>
    </location>
</feature>
<dbReference type="Gene3D" id="4.10.1000.10">
    <property type="entry name" value="Zinc finger, CCCH-type"/>
    <property type="match status" value="1"/>
</dbReference>
<dbReference type="AlphaFoldDB" id="A0AAW1K6L7"/>
<feature type="domain" description="C3H1-type" evidence="7">
    <location>
        <begin position="448"/>
        <end position="476"/>
    </location>
</feature>
<dbReference type="SMART" id="SM00356">
    <property type="entry name" value="ZnF_C3H1"/>
    <property type="match status" value="1"/>
</dbReference>
<dbReference type="SUPFAM" id="SSF90229">
    <property type="entry name" value="CCCH zinc finger"/>
    <property type="match status" value="1"/>
</dbReference>
<proteinExistence type="predicted"/>
<keyword evidence="4" id="KW-0238">DNA-binding</keyword>
<dbReference type="PROSITE" id="PS50103">
    <property type="entry name" value="ZF_C3H1"/>
    <property type="match status" value="1"/>
</dbReference>
<feature type="compositionally biased region" description="Polar residues" evidence="6">
    <location>
        <begin position="329"/>
        <end position="339"/>
    </location>
</feature>